<feature type="non-terminal residue" evidence="2">
    <location>
        <position position="74"/>
    </location>
</feature>
<protein>
    <submittedName>
        <fullName evidence="2">Uncharacterized protein</fullName>
    </submittedName>
</protein>
<evidence type="ECO:0000256" key="1">
    <source>
        <dbReference type="SAM" id="MobiDB-lite"/>
    </source>
</evidence>
<accession>A0A699VVK7</accession>
<organism evidence="2">
    <name type="scientific">Tanacetum cinerariifolium</name>
    <name type="common">Dalmatian daisy</name>
    <name type="synonym">Chrysanthemum cinerariifolium</name>
    <dbReference type="NCBI Taxonomy" id="118510"/>
    <lineage>
        <taxon>Eukaryota</taxon>
        <taxon>Viridiplantae</taxon>
        <taxon>Streptophyta</taxon>
        <taxon>Embryophyta</taxon>
        <taxon>Tracheophyta</taxon>
        <taxon>Spermatophyta</taxon>
        <taxon>Magnoliopsida</taxon>
        <taxon>eudicotyledons</taxon>
        <taxon>Gunneridae</taxon>
        <taxon>Pentapetalae</taxon>
        <taxon>asterids</taxon>
        <taxon>campanulids</taxon>
        <taxon>Asterales</taxon>
        <taxon>Asteraceae</taxon>
        <taxon>Asteroideae</taxon>
        <taxon>Anthemideae</taxon>
        <taxon>Anthemidinae</taxon>
        <taxon>Tanacetum</taxon>
    </lineage>
</organism>
<feature type="region of interest" description="Disordered" evidence="1">
    <location>
        <begin position="19"/>
        <end position="42"/>
    </location>
</feature>
<feature type="non-terminal residue" evidence="2">
    <location>
        <position position="1"/>
    </location>
</feature>
<reference evidence="2" key="1">
    <citation type="journal article" date="2019" name="Sci. Rep.">
        <title>Draft genome of Tanacetum cinerariifolium, the natural source of mosquito coil.</title>
        <authorList>
            <person name="Yamashiro T."/>
            <person name="Shiraishi A."/>
            <person name="Satake H."/>
            <person name="Nakayama K."/>
        </authorList>
    </citation>
    <scope>NUCLEOTIDE SEQUENCE</scope>
</reference>
<evidence type="ECO:0000313" key="2">
    <source>
        <dbReference type="EMBL" id="GFD38393.1"/>
    </source>
</evidence>
<name>A0A699VVK7_TANCI</name>
<feature type="compositionally biased region" description="Low complexity" evidence="1">
    <location>
        <begin position="27"/>
        <end position="42"/>
    </location>
</feature>
<sequence>NDEVGNGVNIGNGIRNVGNGYDVGETGDSSGVDFSSSPSSSSGSILGFDFVMYPGDSAVGDTVAGGGCSLAGST</sequence>
<dbReference type="AlphaFoldDB" id="A0A699VVK7"/>
<proteinExistence type="predicted"/>
<dbReference type="EMBL" id="BKCJ011499807">
    <property type="protein sequence ID" value="GFD38393.1"/>
    <property type="molecule type" value="Genomic_DNA"/>
</dbReference>
<comment type="caution">
    <text evidence="2">The sequence shown here is derived from an EMBL/GenBank/DDBJ whole genome shotgun (WGS) entry which is preliminary data.</text>
</comment>
<gene>
    <name evidence="2" type="ORF">Tci_910362</name>
</gene>